<dbReference type="Proteomes" id="UP000765509">
    <property type="component" value="Unassembled WGS sequence"/>
</dbReference>
<dbReference type="AlphaFoldDB" id="A0A9Q3H027"/>
<reference evidence="2" key="1">
    <citation type="submission" date="2021-03" db="EMBL/GenBank/DDBJ databases">
        <title>Draft genome sequence of rust myrtle Austropuccinia psidii MF-1, a brazilian biotype.</title>
        <authorList>
            <person name="Quecine M.C."/>
            <person name="Pachon D.M.R."/>
            <person name="Bonatelli M.L."/>
            <person name="Correr F.H."/>
            <person name="Franceschini L.M."/>
            <person name="Leite T.F."/>
            <person name="Margarido G.R.A."/>
            <person name="Almeida C.A."/>
            <person name="Ferrarezi J.A."/>
            <person name="Labate C.A."/>
        </authorList>
    </citation>
    <scope>NUCLEOTIDE SEQUENCE</scope>
    <source>
        <strain evidence="2">MF-1</strain>
    </source>
</reference>
<feature type="region of interest" description="Disordered" evidence="1">
    <location>
        <begin position="44"/>
        <end position="71"/>
    </location>
</feature>
<organism evidence="2 3">
    <name type="scientific">Austropuccinia psidii MF-1</name>
    <dbReference type="NCBI Taxonomy" id="1389203"/>
    <lineage>
        <taxon>Eukaryota</taxon>
        <taxon>Fungi</taxon>
        <taxon>Dikarya</taxon>
        <taxon>Basidiomycota</taxon>
        <taxon>Pucciniomycotina</taxon>
        <taxon>Pucciniomycetes</taxon>
        <taxon>Pucciniales</taxon>
        <taxon>Sphaerophragmiaceae</taxon>
        <taxon>Austropuccinia</taxon>
    </lineage>
</organism>
<dbReference type="OrthoDB" id="2519218at2759"/>
<dbReference type="EMBL" id="AVOT02008817">
    <property type="protein sequence ID" value="MBW0486803.1"/>
    <property type="molecule type" value="Genomic_DNA"/>
</dbReference>
<sequence>MKYITKKIKNSPAQEAHVNEAPKEVNPMKVVLDQLKELPEAVNTQKKVWKDKPNTQGSGLEPSTQPLRQRNTQATLPANYLPYFTPQLYPIPPLKCSYCFENGHSLTRCSYLADDIEKFIFSGQGLNFLYPNFQRVPSERTKSPKDLVREFDKEQKEISNKIIG</sequence>
<evidence type="ECO:0000313" key="2">
    <source>
        <dbReference type="EMBL" id="MBW0486803.1"/>
    </source>
</evidence>
<evidence type="ECO:0000313" key="3">
    <source>
        <dbReference type="Proteomes" id="UP000765509"/>
    </source>
</evidence>
<feature type="compositionally biased region" description="Polar residues" evidence="1">
    <location>
        <begin position="54"/>
        <end position="71"/>
    </location>
</feature>
<accession>A0A9Q3H027</accession>
<keyword evidence="3" id="KW-1185">Reference proteome</keyword>
<gene>
    <name evidence="2" type="ORF">O181_026518</name>
</gene>
<protein>
    <submittedName>
        <fullName evidence="2">Uncharacterized protein</fullName>
    </submittedName>
</protein>
<evidence type="ECO:0000256" key="1">
    <source>
        <dbReference type="SAM" id="MobiDB-lite"/>
    </source>
</evidence>
<proteinExistence type="predicted"/>
<comment type="caution">
    <text evidence="2">The sequence shown here is derived from an EMBL/GenBank/DDBJ whole genome shotgun (WGS) entry which is preliminary data.</text>
</comment>
<name>A0A9Q3H027_9BASI</name>